<evidence type="ECO:0000313" key="1">
    <source>
        <dbReference type="EMBL" id="RHD45926.1"/>
    </source>
</evidence>
<proteinExistence type="predicted"/>
<evidence type="ECO:0000313" key="4">
    <source>
        <dbReference type="Proteomes" id="UP000284689"/>
    </source>
</evidence>
<dbReference type="EMBL" id="QSJD01000027">
    <property type="protein sequence ID" value="RHD45926.1"/>
    <property type="molecule type" value="Genomic_DNA"/>
</dbReference>
<reference evidence="3 4" key="1">
    <citation type="submission" date="2018-08" db="EMBL/GenBank/DDBJ databases">
        <title>A genome reference for cultivated species of the human gut microbiota.</title>
        <authorList>
            <person name="Zou Y."/>
            <person name="Xue W."/>
            <person name="Luo G."/>
        </authorList>
    </citation>
    <scope>NUCLEOTIDE SEQUENCE [LARGE SCALE GENOMIC DNA]</scope>
    <source>
        <strain evidence="2 3">AM16-49B</strain>
        <strain evidence="1 4">AM31-16AC</strain>
    </source>
</reference>
<name>A0A414YZB7_9BACE</name>
<evidence type="ECO:0000313" key="3">
    <source>
        <dbReference type="Proteomes" id="UP000283512"/>
    </source>
</evidence>
<dbReference type="Proteomes" id="UP000284689">
    <property type="component" value="Unassembled WGS sequence"/>
</dbReference>
<gene>
    <name evidence="2" type="ORF">DW190_06340</name>
    <name evidence="1" type="ORF">DW794_15445</name>
</gene>
<protein>
    <submittedName>
        <fullName evidence="2">Uncharacterized protein</fullName>
    </submittedName>
</protein>
<dbReference type="AlphaFoldDB" id="A0A414YZB7"/>
<dbReference type="Proteomes" id="UP000283512">
    <property type="component" value="Unassembled WGS sequence"/>
</dbReference>
<organism evidence="2 3">
    <name type="scientific">Bacteroides caccae</name>
    <dbReference type="NCBI Taxonomy" id="47678"/>
    <lineage>
        <taxon>Bacteria</taxon>
        <taxon>Pseudomonadati</taxon>
        <taxon>Bacteroidota</taxon>
        <taxon>Bacteroidia</taxon>
        <taxon>Bacteroidales</taxon>
        <taxon>Bacteroidaceae</taxon>
        <taxon>Bacteroides</taxon>
    </lineage>
</organism>
<evidence type="ECO:0000313" key="2">
    <source>
        <dbReference type="EMBL" id="RHH92877.1"/>
    </source>
</evidence>
<accession>A0A414YZB7</accession>
<comment type="caution">
    <text evidence="2">The sequence shown here is derived from an EMBL/GenBank/DDBJ whole genome shotgun (WGS) entry which is preliminary data.</text>
</comment>
<dbReference type="EMBL" id="QRKD01000003">
    <property type="protein sequence ID" value="RHH92877.1"/>
    <property type="molecule type" value="Genomic_DNA"/>
</dbReference>
<sequence>MFDYFYAYTFVIETDNNNQILKNNRLSLSYLFILNNQFIKMADIIVFPTNICHYVLIYFTKGFS</sequence>